<evidence type="ECO:0000256" key="1">
    <source>
        <dbReference type="SAM" id="Phobius"/>
    </source>
</evidence>
<sequence>MALIFFLDDRVHLSVCHQCDHQRQRGSPFLLFAVLVLLVRMCRHYCRSVPTVLFLFLPVVVFLFRCALETQASTFRTLMTHQHQGSRWELWVWPSINHACVIRIIGINLVPGGKTL</sequence>
<proteinExistence type="predicted"/>
<reference evidence="2" key="1">
    <citation type="submission" date="2021-05" db="EMBL/GenBank/DDBJ databases">
        <authorList>
            <person name="Alioto T."/>
            <person name="Alioto T."/>
            <person name="Gomez Garrido J."/>
        </authorList>
    </citation>
    <scope>NUCLEOTIDE SEQUENCE</scope>
</reference>
<feature type="transmembrane region" description="Helical" evidence="1">
    <location>
        <begin position="52"/>
        <end position="68"/>
    </location>
</feature>
<protein>
    <submittedName>
        <fullName evidence="2">(northern house mosquito) hypothetical protein</fullName>
    </submittedName>
</protein>
<organism evidence="2">
    <name type="scientific">Culex pipiens</name>
    <name type="common">House mosquito</name>
    <dbReference type="NCBI Taxonomy" id="7175"/>
    <lineage>
        <taxon>Eukaryota</taxon>
        <taxon>Metazoa</taxon>
        <taxon>Ecdysozoa</taxon>
        <taxon>Arthropoda</taxon>
        <taxon>Hexapoda</taxon>
        <taxon>Insecta</taxon>
        <taxon>Pterygota</taxon>
        <taxon>Neoptera</taxon>
        <taxon>Endopterygota</taxon>
        <taxon>Diptera</taxon>
        <taxon>Nematocera</taxon>
        <taxon>Culicoidea</taxon>
        <taxon>Culicidae</taxon>
        <taxon>Culicinae</taxon>
        <taxon>Culicini</taxon>
        <taxon>Culex</taxon>
        <taxon>Culex</taxon>
    </lineage>
</organism>
<accession>A0A8D8CHA8</accession>
<name>A0A8D8CHA8_CULPI</name>
<evidence type="ECO:0000313" key="2">
    <source>
        <dbReference type="EMBL" id="CAG6493322.1"/>
    </source>
</evidence>
<keyword evidence="1" id="KW-0472">Membrane</keyword>
<dbReference type="EMBL" id="HBUE01171159">
    <property type="protein sequence ID" value="CAG6515184.1"/>
    <property type="molecule type" value="Transcribed_RNA"/>
</dbReference>
<dbReference type="EMBL" id="HBUE01123351">
    <property type="protein sequence ID" value="CAG6493322.1"/>
    <property type="molecule type" value="Transcribed_RNA"/>
</dbReference>
<keyword evidence="1" id="KW-1133">Transmembrane helix</keyword>
<dbReference type="EMBL" id="HBUE01276608">
    <property type="protein sequence ID" value="CAG6566685.1"/>
    <property type="molecule type" value="Transcribed_RNA"/>
</dbReference>
<dbReference type="AlphaFoldDB" id="A0A8D8CHA8"/>
<keyword evidence="1" id="KW-0812">Transmembrane</keyword>